<keyword evidence="4" id="KW-0762">Sugar transport</keyword>
<dbReference type="Pfam" id="PF03610">
    <property type="entry name" value="EIIA-man"/>
    <property type="match status" value="1"/>
</dbReference>
<evidence type="ECO:0000256" key="4">
    <source>
        <dbReference type="ARBA" id="ARBA00022597"/>
    </source>
</evidence>
<comment type="caution">
    <text evidence="9">The sequence shown here is derived from an EMBL/GenBank/DDBJ whole genome shotgun (WGS) entry which is preliminary data.</text>
</comment>
<dbReference type="GO" id="GO:0016020">
    <property type="term" value="C:membrane"/>
    <property type="evidence" value="ECO:0007669"/>
    <property type="project" value="InterPro"/>
</dbReference>
<evidence type="ECO:0000259" key="8">
    <source>
        <dbReference type="PROSITE" id="PS51096"/>
    </source>
</evidence>
<dbReference type="eggNOG" id="COG2893">
    <property type="taxonomic scope" value="Bacteria"/>
</dbReference>
<dbReference type="EMBL" id="JPEN01000065">
    <property type="protein sequence ID" value="KGM37139.1"/>
    <property type="molecule type" value="Genomic_DNA"/>
</dbReference>
<dbReference type="STRING" id="176090.SSIN_1077"/>
<keyword evidence="2" id="KW-0813">Transport</keyword>
<feature type="domain" description="PTS EIIA type-4" evidence="8">
    <location>
        <begin position="2"/>
        <end position="134"/>
    </location>
</feature>
<dbReference type="PATRIC" id="fig|176090.4.peg.1042"/>
<dbReference type="GO" id="GO:0009401">
    <property type="term" value="P:phosphoenolpyruvate-dependent sugar phosphotransferase system"/>
    <property type="evidence" value="ECO:0007669"/>
    <property type="project" value="UniProtKB-KW"/>
</dbReference>
<evidence type="ECO:0000313" key="9">
    <source>
        <dbReference type="EMBL" id="KGM37139.1"/>
    </source>
</evidence>
<evidence type="ECO:0000256" key="5">
    <source>
        <dbReference type="ARBA" id="ARBA00022679"/>
    </source>
</evidence>
<name>A0A0A0DGA5_9STRE</name>
<dbReference type="EC" id="2.7.1.69" evidence="9"/>
<dbReference type="InterPro" id="IPR004701">
    <property type="entry name" value="PTS_EIIA_man-typ"/>
</dbReference>
<dbReference type="SUPFAM" id="SSF53062">
    <property type="entry name" value="PTS system fructose IIA component-like"/>
    <property type="match status" value="1"/>
</dbReference>
<dbReference type="GO" id="GO:0005737">
    <property type="term" value="C:cytoplasm"/>
    <property type="evidence" value="ECO:0007669"/>
    <property type="project" value="UniProtKB-SubCell"/>
</dbReference>
<accession>A0A0A0DGA5</accession>
<dbReference type="CDD" id="cd00006">
    <property type="entry name" value="PTS_IIA_man"/>
    <property type="match status" value="1"/>
</dbReference>
<organism evidence="9 10">
    <name type="scientific">Streptococcus sinensis</name>
    <dbReference type="NCBI Taxonomy" id="176090"/>
    <lineage>
        <taxon>Bacteria</taxon>
        <taxon>Bacillati</taxon>
        <taxon>Bacillota</taxon>
        <taxon>Bacilli</taxon>
        <taxon>Lactobacillales</taxon>
        <taxon>Streptococcaceae</taxon>
        <taxon>Streptococcus</taxon>
    </lineage>
</organism>
<keyword evidence="10" id="KW-1185">Reference proteome</keyword>
<comment type="subcellular location">
    <subcellularLocation>
        <location evidence="1">Cytoplasm</location>
    </subcellularLocation>
</comment>
<sequence>MSKQLVLISHGRFCEELKTTTEMIMGPQADIHAVALLPEEGPDDFTAKFLDTVKDFEDYLVFADLLGGTPCNVVSRLILEGKDIDLYAGMNLPMVIEFLNASLTGADVDYPKKAVENIVKVNDILAGLSDDEDE</sequence>
<dbReference type="InterPro" id="IPR051471">
    <property type="entry name" value="Bacterial_PTS_sugar_comp"/>
</dbReference>
<dbReference type="PROSITE" id="PS51096">
    <property type="entry name" value="PTS_EIIA_TYPE_4"/>
    <property type="match status" value="1"/>
</dbReference>
<gene>
    <name evidence="9" type="ORF">SSIN_1077</name>
</gene>
<evidence type="ECO:0000256" key="7">
    <source>
        <dbReference type="ARBA" id="ARBA00022777"/>
    </source>
</evidence>
<evidence type="ECO:0000256" key="1">
    <source>
        <dbReference type="ARBA" id="ARBA00004496"/>
    </source>
</evidence>
<keyword evidence="5 9" id="KW-0808">Transferase</keyword>
<dbReference type="AlphaFoldDB" id="A0A0A0DGA5"/>
<dbReference type="GO" id="GO:0016301">
    <property type="term" value="F:kinase activity"/>
    <property type="evidence" value="ECO:0007669"/>
    <property type="project" value="UniProtKB-KW"/>
</dbReference>
<reference evidence="9 10" key="1">
    <citation type="submission" date="2014-06" db="EMBL/GenBank/DDBJ databases">
        <authorList>
            <person name="Teng J.L."/>
            <person name="Huang Y."/>
            <person name="Tse H."/>
            <person name="Lau S.K."/>
            <person name="Woo P.C."/>
        </authorList>
    </citation>
    <scope>NUCLEOTIDE SEQUENCE [LARGE SCALE GENOMIC DNA]</scope>
    <source>
        <strain evidence="9 10">HKU4</strain>
    </source>
</reference>
<dbReference type="Proteomes" id="UP000030019">
    <property type="component" value="Unassembled WGS sequence"/>
</dbReference>
<keyword evidence="7" id="KW-0418">Kinase</keyword>
<dbReference type="InterPro" id="IPR036662">
    <property type="entry name" value="PTS_EIIA_man-typ_sf"/>
</dbReference>
<dbReference type="RefSeq" id="WP_037616529.1">
    <property type="nucleotide sequence ID" value="NZ_JPEN01000065.1"/>
</dbReference>
<evidence type="ECO:0000256" key="6">
    <source>
        <dbReference type="ARBA" id="ARBA00022683"/>
    </source>
</evidence>
<protein>
    <submittedName>
        <fullName evidence="9">Putative PTS system, galactosamine-specific IIA component</fullName>
        <ecNumber evidence="9">2.7.1.69</ecNumber>
    </submittedName>
</protein>
<dbReference type="Gene3D" id="3.40.50.510">
    <property type="entry name" value="Phosphotransferase system, mannose-type IIA component"/>
    <property type="match status" value="1"/>
</dbReference>
<evidence type="ECO:0000313" key="10">
    <source>
        <dbReference type="Proteomes" id="UP000030019"/>
    </source>
</evidence>
<keyword evidence="3" id="KW-0963">Cytoplasm</keyword>
<dbReference type="PANTHER" id="PTHR33799:SF1">
    <property type="entry name" value="PTS SYSTEM MANNOSE-SPECIFIC EIIAB COMPONENT-RELATED"/>
    <property type="match status" value="1"/>
</dbReference>
<dbReference type="PANTHER" id="PTHR33799">
    <property type="entry name" value="PTS PERMEASE-RELATED-RELATED"/>
    <property type="match status" value="1"/>
</dbReference>
<evidence type="ECO:0000256" key="3">
    <source>
        <dbReference type="ARBA" id="ARBA00022490"/>
    </source>
</evidence>
<proteinExistence type="predicted"/>
<keyword evidence="6" id="KW-0598">Phosphotransferase system</keyword>
<dbReference type="InterPro" id="IPR033887">
    <property type="entry name" value="PTS_IIA_man"/>
</dbReference>
<evidence type="ECO:0000256" key="2">
    <source>
        <dbReference type="ARBA" id="ARBA00022448"/>
    </source>
</evidence>